<accession>A0ABY6CM53</accession>
<proteinExistence type="predicted"/>
<name>A0ABY6CM53_9BACT</name>
<evidence type="ECO:0000313" key="1">
    <source>
        <dbReference type="EMBL" id="UXP31581.1"/>
    </source>
</evidence>
<keyword evidence="2" id="KW-1185">Reference proteome</keyword>
<dbReference type="RefSeq" id="WP_262309020.1">
    <property type="nucleotide sequence ID" value="NZ_CP106679.1"/>
</dbReference>
<gene>
    <name evidence="1" type="ORF">N6H18_14610</name>
</gene>
<reference evidence="1" key="1">
    <citation type="submission" date="2022-09" db="EMBL/GenBank/DDBJ databases">
        <title>Comparative genomics and taxonomic characterization of three novel marine species of genus Reichenbachiella exhibiting antioxidant and polysaccharide degradation activities.</title>
        <authorList>
            <person name="Muhammad N."/>
            <person name="Lee Y.-J."/>
            <person name="Ko J."/>
            <person name="Kim S.-G."/>
        </authorList>
    </citation>
    <scope>NUCLEOTIDE SEQUENCE</scope>
    <source>
        <strain evidence="1">BKB1-1</strain>
    </source>
</reference>
<organism evidence="1 2">
    <name type="scientific">Reichenbachiella agarivorans</name>
    <dbReference type="NCBI Taxonomy" id="2979464"/>
    <lineage>
        <taxon>Bacteria</taxon>
        <taxon>Pseudomonadati</taxon>
        <taxon>Bacteroidota</taxon>
        <taxon>Cytophagia</taxon>
        <taxon>Cytophagales</taxon>
        <taxon>Reichenbachiellaceae</taxon>
        <taxon>Reichenbachiella</taxon>
    </lineage>
</organism>
<evidence type="ECO:0000313" key="2">
    <source>
        <dbReference type="Proteomes" id="UP001065174"/>
    </source>
</evidence>
<sequence>MFTEYEIETLIEIEEIAQATTALKKEFLKKEAPYLEISDQDFFSLIMMVPTVGIALANSDISFFEEMSLNRKARKLSKGGYFWGKDPVVFSLKFVIKNYALWEDKFLAVIRTCMERSFDIHAMEGSYDPRATITISQYRKQVLQMPYIFIRFLSSFFLEEDDSIFSTRKMDQVDYKRLLSIGEKLGLTTIPFFHYFCATIEVH</sequence>
<dbReference type="EMBL" id="CP106679">
    <property type="protein sequence ID" value="UXP31581.1"/>
    <property type="molecule type" value="Genomic_DNA"/>
</dbReference>
<dbReference type="Proteomes" id="UP001065174">
    <property type="component" value="Chromosome"/>
</dbReference>
<protein>
    <submittedName>
        <fullName evidence="1">Uncharacterized protein</fullName>
    </submittedName>
</protein>